<dbReference type="Proteomes" id="UP000733372">
    <property type="component" value="Unassembled WGS sequence"/>
</dbReference>
<reference evidence="4" key="2">
    <citation type="submission" date="2021-02" db="EMBL/GenBank/DDBJ databases">
        <title>Infant gut strain persistence is associated with maternal origin, phylogeny, and functional potential including surface adhesion and iron acquisition.</title>
        <authorList>
            <person name="Lou Y.C."/>
        </authorList>
    </citation>
    <scope>NUCLEOTIDE SEQUENCE</scope>
    <source>
        <strain evidence="4">L3_101_367G1_dasL3_101_367G1_metabat.metabat.26</strain>
    </source>
</reference>
<dbReference type="RefSeq" id="WP_158388893.1">
    <property type="nucleotide sequence ID" value="NZ_CABHMY010000111.1"/>
</dbReference>
<dbReference type="SUPFAM" id="SSF143011">
    <property type="entry name" value="RelE-like"/>
    <property type="match status" value="1"/>
</dbReference>
<dbReference type="Pfam" id="PF15738">
    <property type="entry name" value="YafQ_toxin"/>
    <property type="match status" value="1"/>
</dbReference>
<name>A0A564TYV2_9FIRM</name>
<reference evidence="5 6" key="1">
    <citation type="submission" date="2019-07" db="EMBL/GenBank/DDBJ databases">
        <authorList>
            <person name="Hibberd C M."/>
            <person name="Gehrig L. J."/>
            <person name="Chang H.-W."/>
            <person name="Venkatesh S."/>
        </authorList>
    </citation>
    <scope>NUCLEOTIDE SEQUENCE [LARGE SCALE GENOMIC DNA]</scope>
    <source>
        <strain evidence="5">Faecalibacterium_prausnitzii_JG_BgPS064</strain>
    </source>
</reference>
<dbReference type="GO" id="GO:0004521">
    <property type="term" value="F:RNA endonuclease activity"/>
    <property type="evidence" value="ECO:0007669"/>
    <property type="project" value="TreeGrafter"/>
</dbReference>
<keyword evidence="6" id="KW-1185">Reference proteome</keyword>
<dbReference type="EMBL" id="JAGZAM010000001">
    <property type="protein sequence ID" value="MBS5686752.1"/>
    <property type="molecule type" value="Genomic_DNA"/>
</dbReference>
<gene>
    <name evidence="5" type="primary">yafQ_3</name>
    <name evidence="5" type="ORF">FPPS064S07_00783</name>
    <name evidence="4" type="ORF">KHW66_01340</name>
</gene>
<dbReference type="GO" id="GO:0016787">
    <property type="term" value="F:hydrolase activity"/>
    <property type="evidence" value="ECO:0007669"/>
    <property type="project" value="UniProtKB-KW"/>
</dbReference>
<dbReference type="InterPro" id="IPR007712">
    <property type="entry name" value="RelE/ParE_toxin"/>
</dbReference>
<evidence type="ECO:0000256" key="3">
    <source>
        <dbReference type="PIRSR" id="PIRSR006156-1"/>
    </source>
</evidence>
<evidence type="ECO:0000256" key="2">
    <source>
        <dbReference type="ARBA" id="ARBA00061366"/>
    </source>
</evidence>
<dbReference type="Gene3D" id="3.30.2310.20">
    <property type="entry name" value="RelE-like"/>
    <property type="match status" value="1"/>
</dbReference>
<feature type="active site" description="Proton donor" evidence="3">
    <location>
        <position position="87"/>
    </location>
</feature>
<dbReference type="NCBIfam" id="TIGR02385">
    <property type="entry name" value="RelE_StbE"/>
    <property type="match status" value="1"/>
</dbReference>
<evidence type="ECO:0000313" key="5">
    <source>
        <dbReference type="EMBL" id="VUX12363.1"/>
    </source>
</evidence>
<dbReference type="AlphaFoldDB" id="A0A564TYV2"/>
<keyword evidence="1" id="KW-1277">Toxin-antitoxin system</keyword>
<evidence type="ECO:0000256" key="1">
    <source>
        <dbReference type="ARBA" id="ARBA00022649"/>
    </source>
</evidence>
<accession>A0A564TYV2</accession>
<dbReference type="EC" id="3.1.-.-" evidence="5"/>
<dbReference type="FunFam" id="3.30.2310.20:FF:000003">
    <property type="entry name" value="Type II toxin-antitoxin system YafQ family toxin"/>
    <property type="match status" value="1"/>
</dbReference>
<dbReference type="EMBL" id="CABHMY010000111">
    <property type="protein sequence ID" value="VUX12363.1"/>
    <property type="molecule type" value="Genomic_DNA"/>
</dbReference>
<dbReference type="PANTHER" id="PTHR40588:SF1">
    <property type="entry name" value="MRNA INTERFERASE TOXIN YAFQ"/>
    <property type="match status" value="1"/>
</dbReference>
<keyword evidence="5" id="KW-0378">Hydrolase</keyword>
<dbReference type="InterPro" id="IPR004386">
    <property type="entry name" value="Toxin_YafQ-like"/>
</dbReference>
<proteinExistence type="inferred from homology"/>
<dbReference type="PIRSF" id="PIRSF006156">
    <property type="entry name" value="YafQ"/>
    <property type="match status" value="1"/>
</dbReference>
<evidence type="ECO:0000313" key="6">
    <source>
        <dbReference type="Proteomes" id="UP000406184"/>
    </source>
</evidence>
<evidence type="ECO:0000313" key="4">
    <source>
        <dbReference type="EMBL" id="MBS5686752.1"/>
    </source>
</evidence>
<dbReference type="PANTHER" id="PTHR40588">
    <property type="entry name" value="MRNA INTERFERASE TOXIN YAFQ"/>
    <property type="match status" value="1"/>
</dbReference>
<dbReference type="Proteomes" id="UP000406184">
    <property type="component" value="Unassembled WGS sequence"/>
</dbReference>
<sequence length="91" mass="10923">MKYEIKPSSRFKRDMKLVKKRGYDQRLIENVIRTLAAGEELDKKYRDHLLLGDYAGFHECHITPDWLLIYQIYEEELYLLLSRTGSHSDLF</sequence>
<protein>
    <submittedName>
        <fullName evidence="4">Type II toxin-antitoxin system YafQ family toxin</fullName>
    </submittedName>
    <submittedName>
        <fullName evidence="5">mRNA interferase YafQ</fullName>
        <ecNumber evidence="5">3.1.-.-</ecNumber>
    </submittedName>
</protein>
<dbReference type="GO" id="GO:0006415">
    <property type="term" value="P:translational termination"/>
    <property type="evidence" value="ECO:0007669"/>
    <property type="project" value="TreeGrafter"/>
</dbReference>
<dbReference type="GO" id="GO:0006402">
    <property type="term" value="P:mRNA catabolic process"/>
    <property type="evidence" value="ECO:0007669"/>
    <property type="project" value="TreeGrafter"/>
</dbReference>
<organism evidence="5 6">
    <name type="scientific">Faecalibacterium prausnitzii</name>
    <dbReference type="NCBI Taxonomy" id="853"/>
    <lineage>
        <taxon>Bacteria</taxon>
        <taxon>Bacillati</taxon>
        <taxon>Bacillota</taxon>
        <taxon>Clostridia</taxon>
        <taxon>Eubacteriales</taxon>
        <taxon>Oscillospiraceae</taxon>
        <taxon>Faecalibacterium</taxon>
    </lineage>
</organism>
<comment type="similarity">
    <text evidence="2">Belongs to the RelE toxin family. YafQ subfamily.</text>
</comment>
<dbReference type="InterPro" id="IPR035093">
    <property type="entry name" value="RelE/ParE_toxin_dom_sf"/>
</dbReference>